<evidence type="ECO:0000313" key="3">
    <source>
        <dbReference type="Proteomes" id="UP000061348"/>
    </source>
</evidence>
<dbReference type="Proteomes" id="UP000061348">
    <property type="component" value="Unassembled WGS sequence"/>
</dbReference>
<evidence type="ECO:0000313" key="2">
    <source>
        <dbReference type="EMBL" id="KWV85202.1"/>
    </source>
</evidence>
<dbReference type="EMBL" id="LCYA01000138">
    <property type="protein sequence ID" value="KWV85202.1"/>
    <property type="molecule type" value="Genomic_DNA"/>
</dbReference>
<sequence length="137" mass="15082">MWVRPESEVAFRLCARSSTETSTGAFSNTNRLSNSGWPLGNSLCSWIVTNGRYSYSRSCILLSSKALNHWRTLQRSPSSGSFTRSAMLLINRPTVRCISGMSTGRPATVTPNSTSRSPLKRRNTKAHAAWAKVLTVS</sequence>
<name>A0A109LCB8_PSEFL</name>
<reference evidence="2 3" key="1">
    <citation type="submission" date="2015-05" db="EMBL/GenBank/DDBJ databases">
        <title>A genomic and transcriptomic approach to investigate the blue pigment phenotype in Pseudomonas fluorescens.</title>
        <authorList>
            <person name="Andreani N.A."/>
            <person name="Cardazzo B."/>
        </authorList>
    </citation>
    <scope>NUCLEOTIDE SEQUENCE [LARGE SCALE GENOMIC DNA]</scope>
    <source>
        <strain evidence="2 3">Ps_22</strain>
    </source>
</reference>
<accession>A0A109LCB8</accession>
<proteinExistence type="predicted"/>
<gene>
    <name evidence="2" type="ORF">PFLmoz3_05146</name>
</gene>
<feature type="region of interest" description="Disordered" evidence="1">
    <location>
        <begin position="101"/>
        <end position="122"/>
    </location>
</feature>
<protein>
    <submittedName>
        <fullName evidence="2">Uncharacterized protein</fullName>
    </submittedName>
</protein>
<dbReference type="AlphaFoldDB" id="A0A109LCB8"/>
<evidence type="ECO:0000256" key="1">
    <source>
        <dbReference type="SAM" id="MobiDB-lite"/>
    </source>
</evidence>
<comment type="caution">
    <text evidence="2">The sequence shown here is derived from an EMBL/GenBank/DDBJ whole genome shotgun (WGS) entry which is preliminary data.</text>
</comment>
<organism evidence="2 3">
    <name type="scientific">Pseudomonas fluorescens</name>
    <dbReference type="NCBI Taxonomy" id="294"/>
    <lineage>
        <taxon>Bacteria</taxon>
        <taxon>Pseudomonadati</taxon>
        <taxon>Pseudomonadota</taxon>
        <taxon>Gammaproteobacteria</taxon>
        <taxon>Pseudomonadales</taxon>
        <taxon>Pseudomonadaceae</taxon>
        <taxon>Pseudomonas</taxon>
    </lineage>
</organism>